<accession>A0A915ZVG4</accession>
<dbReference type="Proteomes" id="UP000684084">
    <property type="component" value="Unassembled WGS sequence"/>
</dbReference>
<proteinExistence type="predicted"/>
<protein>
    <submittedName>
        <fullName evidence="1">Uncharacterized protein</fullName>
    </submittedName>
</protein>
<dbReference type="EMBL" id="CAGKOT010000074">
    <property type="protein sequence ID" value="CAB5391876.1"/>
    <property type="molecule type" value="Genomic_DNA"/>
</dbReference>
<gene>
    <name evidence="1" type="ORF">CHRIB12_LOCUS22136</name>
</gene>
<reference evidence="1" key="1">
    <citation type="submission" date="2020-05" db="EMBL/GenBank/DDBJ databases">
        <authorList>
            <person name="Rincon C."/>
            <person name="Sanders R I."/>
            <person name="Robbins C."/>
            <person name="Chaturvedi A."/>
        </authorList>
    </citation>
    <scope>NUCLEOTIDE SEQUENCE</scope>
    <source>
        <strain evidence="1">CHB12</strain>
    </source>
</reference>
<comment type="caution">
    <text evidence="1">The sequence shown here is derived from an EMBL/GenBank/DDBJ whole genome shotgun (WGS) entry which is preliminary data.</text>
</comment>
<name>A0A915ZVG4_9GLOM</name>
<dbReference type="AlphaFoldDB" id="A0A915ZVG4"/>
<organism evidence="1 2">
    <name type="scientific">Rhizophagus irregularis</name>
    <dbReference type="NCBI Taxonomy" id="588596"/>
    <lineage>
        <taxon>Eukaryota</taxon>
        <taxon>Fungi</taxon>
        <taxon>Fungi incertae sedis</taxon>
        <taxon>Mucoromycota</taxon>
        <taxon>Glomeromycotina</taxon>
        <taxon>Glomeromycetes</taxon>
        <taxon>Glomerales</taxon>
        <taxon>Glomeraceae</taxon>
        <taxon>Rhizophagus</taxon>
    </lineage>
</organism>
<evidence type="ECO:0000313" key="2">
    <source>
        <dbReference type="Proteomes" id="UP000684084"/>
    </source>
</evidence>
<sequence>MGKLQLSYRWSINKQQYFKLGAISEKNPVIGGMKCHAEVIASSKKYCQRNLKKEKILDYFHIYMIEIFFL</sequence>
<evidence type="ECO:0000313" key="1">
    <source>
        <dbReference type="EMBL" id="CAB5391876.1"/>
    </source>
</evidence>